<dbReference type="GO" id="GO:0012505">
    <property type="term" value="C:endomembrane system"/>
    <property type="evidence" value="ECO:0007669"/>
    <property type="project" value="UniProtKB-SubCell"/>
</dbReference>
<name>D5AA34_PICSI</name>
<dbReference type="InterPro" id="IPR006514">
    <property type="entry name" value="IRX15/GXM/AGM"/>
</dbReference>
<organism evidence="6">
    <name type="scientific">Picea sitchensis</name>
    <name type="common">Sitka spruce</name>
    <name type="synonym">Pinus sitchensis</name>
    <dbReference type="NCBI Taxonomy" id="3332"/>
    <lineage>
        <taxon>Eukaryota</taxon>
        <taxon>Viridiplantae</taxon>
        <taxon>Streptophyta</taxon>
        <taxon>Embryophyta</taxon>
        <taxon>Tracheophyta</taxon>
        <taxon>Spermatophyta</taxon>
        <taxon>Pinopsida</taxon>
        <taxon>Pinidae</taxon>
        <taxon>Conifers I</taxon>
        <taxon>Pinales</taxon>
        <taxon>Pinaceae</taxon>
        <taxon>Picea</taxon>
    </lineage>
</organism>
<comment type="subcellular location">
    <subcellularLocation>
        <location evidence="2">Endomembrane system</location>
    </subcellularLocation>
    <subcellularLocation>
        <location evidence="1">Membrane</location>
        <topology evidence="1">Single-pass membrane protein</topology>
    </subcellularLocation>
</comment>
<dbReference type="GO" id="GO:0016020">
    <property type="term" value="C:membrane"/>
    <property type="evidence" value="ECO:0007669"/>
    <property type="project" value="UniProtKB-SubCell"/>
</dbReference>
<proteinExistence type="evidence at transcript level"/>
<keyword evidence="5" id="KW-0472">Membrane</keyword>
<evidence type="ECO:0000256" key="4">
    <source>
        <dbReference type="ARBA" id="ARBA00022989"/>
    </source>
</evidence>
<dbReference type="GO" id="GO:0045492">
    <property type="term" value="P:xylan biosynthetic process"/>
    <property type="evidence" value="ECO:0007669"/>
    <property type="project" value="InterPro"/>
</dbReference>
<evidence type="ECO:0000256" key="5">
    <source>
        <dbReference type="ARBA" id="ARBA00023136"/>
    </source>
</evidence>
<accession>D5AA34</accession>
<keyword evidence="3" id="KW-0812">Transmembrane</keyword>
<dbReference type="Pfam" id="PF21729">
    <property type="entry name" value="IRX15_IRX15L_GXM"/>
    <property type="match status" value="1"/>
</dbReference>
<dbReference type="EMBL" id="BT123061">
    <property type="protein sequence ID" value="ADE76403.1"/>
    <property type="molecule type" value="mRNA"/>
</dbReference>
<protein>
    <submittedName>
        <fullName evidence="6">Uncharacterized protein</fullName>
    </submittedName>
</protein>
<sequence>MIDAPRGYFPEAPGRMTAIYSAGVMARNRKREGNTDIFVHDVDRAVEEKYSKAFLCENNLVEFEGRLWHFSVPPNEGSKEDEFCGGTRGQKYIEQASTGSP</sequence>
<evidence type="ECO:0000256" key="3">
    <source>
        <dbReference type="ARBA" id="ARBA00022692"/>
    </source>
</evidence>
<keyword evidence="4" id="KW-1133">Transmembrane helix</keyword>
<evidence type="ECO:0000256" key="2">
    <source>
        <dbReference type="ARBA" id="ARBA00004308"/>
    </source>
</evidence>
<reference evidence="6" key="1">
    <citation type="submission" date="2010-04" db="EMBL/GenBank/DDBJ databases">
        <authorList>
            <person name="Reid K.E."/>
            <person name="Liao N."/>
            <person name="Chan S."/>
            <person name="Docking R."/>
            <person name="Taylor G."/>
            <person name="Moore R."/>
            <person name="Mayo M."/>
            <person name="Munro S."/>
            <person name="King J."/>
            <person name="Yanchuk A."/>
            <person name="Holt R."/>
            <person name="Jones S."/>
            <person name="Marra M."/>
            <person name="Ritland C.E."/>
            <person name="Ritland K."/>
            <person name="Bohlmann J."/>
        </authorList>
    </citation>
    <scope>NUCLEOTIDE SEQUENCE</scope>
    <source>
        <tissue evidence="6">Bud</tissue>
    </source>
</reference>
<evidence type="ECO:0000256" key="1">
    <source>
        <dbReference type="ARBA" id="ARBA00004167"/>
    </source>
</evidence>
<dbReference type="PANTHER" id="PTHR31444">
    <property type="entry name" value="OS11G0490100 PROTEIN"/>
    <property type="match status" value="1"/>
</dbReference>
<dbReference type="AlphaFoldDB" id="D5AA34"/>
<evidence type="ECO:0000313" key="6">
    <source>
        <dbReference type="EMBL" id="ADE76403.1"/>
    </source>
</evidence>